<evidence type="ECO:0000313" key="2">
    <source>
        <dbReference type="Proteomes" id="UP000308197"/>
    </source>
</evidence>
<gene>
    <name evidence="1" type="ORF">K466DRAFT_507611</name>
</gene>
<dbReference type="EMBL" id="ML212683">
    <property type="protein sequence ID" value="TFK78241.1"/>
    <property type="molecule type" value="Genomic_DNA"/>
</dbReference>
<accession>A0A5C3NKK2</accession>
<feature type="non-terminal residue" evidence="1">
    <location>
        <position position="1"/>
    </location>
</feature>
<organism evidence="1 2">
    <name type="scientific">Polyporus arcularius HHB13444</name>
    <dbReference type="NCBI Taxonomy" id="1314778"/>
    <lineage>
        <taxon>Eukaryota</taxon>
        <taxon>Fungi</taxon>
        <taxon>Dikarya</taxon>
        <taxon>Basidiomycota</taxon>
        <taxon>Agaricomycotina</taxon>
        <taxon>Agaricomycetes</taxon>
        <taxon>Polyporales</taxon>
        <taxon>Polyporaceae</taxon>
        <taxon>Polyporus</taxon>
    </lineage>
</organism>
<evidence type="ECO:0000313" key="1">
    <source>
        <dbReference type="EMBL" id="TFK78241.1"/>
    </source>
</evidence>
<sequence>RDWLSHKCLRLSQLFFTLPSSVPFGTNHSAFDLDSEDISDLGYSGALNRCFHSVWGYKCDHLKIDQQGPKLDSTLRVIQLATWKADNFAVIESWVDALISAAELVHRGHSDTR</sequence>
<proteinExistence type="predicted"/>
<dbReference type="AlphaFoldDB" id="A0A5C3NKK2"/>
<reference evidence="1 2" key="1">
    <citation type="journal article" date="2019" name="Nat. Ecol. Evol.">
        <title>Megaphylogeny resolves global patterns of mushroom evolution.</title>
        <authorList>
            <person name="Varga T."/>
            <person name="Krizsan K."/>
            <person name="Foldi C."/>
            <person name="Dima B."/>
            <person name="Sanchez-Garcia M."/>
            <person name="Sanchez-Ramirez S."/>
            <person name="Szollosi G.J."/>
            <person name="Szarkandi J.G."/>
            <person name="Papp V."/>
            <person name="Albert L."/>
            <person name="Andreopoulos W."/>
            <person name="Angelini C."/>
            <person name="Antonin V."/>
            <person name="Barry K.W."/>
            <person name="Bougher N.L."/>
            <person name="Buchanan P."/>
            <person name="Buyck B."/>
            <person name="Bense V."/>
            <person name="Catcheside P."/>
            <person name="Chovatia M."/>
            <person name="Cooper J."/>
            <person name="Damon W."/>
            <person name="Desjardin D."/>
            <person name="Finy P."/>
            <person name="Geml J."/>
            <person name="Haridas S."/>
            <person name="Hughes K."/>
            <person name="Justo A."/>
            <person name="Karasinski D."/>
            <person name="Kautmanova I."/>
            <person name="Kiss B."/>
            <person name="Kocsube S."/>
            <person name="Kotiranta H."/>
            <person name="LaButti K.M."/>
            <person name="Lechner B.E."/>
            <person name="Liimatainen K."/>
            <person name="Lipzen A."/>
            <person name="Lukacs Z."/>
            <person name="Mihaltcheva S."/>
            <person name="Morgado L.N."/>
            <person name="Niskanen T."/>
            <person name="Noordeloos M.E."/>
            <person name="Ohm R.A."/>
            <person name="Ortiz-Santana B."/>
            <person name="Ovrebo C."/>
            <person name="Racz N."/>
            <person name="Riley R."/>
            <person name="Savchenko A."/>
            <person name="Shiryaev A."/>
            <person name="Soop K."/>
            <person name="Spirin V."/>
            <person name="Szebenyi C."/>
            <person name="Tomsovsky M."/>
            <person name="Tulloss R.E."/>
            <person name="Uehling J."/>
            <person name="Grigoriev I.V."/>
            <person name="Vagvolgyi C."/>
            <person name="Papp T."/>
            <person name="Martin F.M."/>
            <person name="Miettinen O."/>
            <person name="Hibbett D.S."/>
            <person name="Nagy L.G."/>
        </authorList>
    </citation>
    <scope>NUCLEOTIDE SEQUENCE [LARGE SCALE GENOMIC DNA]</scope>
    <source>
        <strain evidence="1 2">HHB13444</strain>
    </source>
</reference>
<name>A0A5C3NKK2_9APHY</name>
<dbReference type="Proteomes" id="UP000308197">
    <property type="component" value="Unassembled WGS sequence"/>
</dbReference>
<dbReference type="InParanoid" id="A0A5C3NKK2"/>
<protein>
    <submittedName>
        <fullName evidence="1">Uncharacterized protein</fullName>
    </submittedName>
</protein>
<keyword evidence="2" id="KW-1185">Reference proteome</keyword>